<dbReference type="InterPro" id="IPR036691">
    <property type="entry name" value="Endo/exonu/phosph_ase_sf"/>
</dbReference>
<evidence type="ECO:0000313" key="1">
    <source>
        <dbReference type="EMBL" id="KZP05772.1"/>
    </source>
</evidence>
<dbReference type="AlphaFoldDB" id="A0A167W799"/>
<protein>
    <recommendedName>
        <fullName evidence="3">Endonuclease/exonuclease/phosphatase domain-containing protein</fullName>
    </recommendedName>
</protein>
<dbReference type="OrthoDB" id="3261136at2759"/>
<keyword evidence="2" id="KW-1185">Reference proteome</keyword>
<evidence type="ECO:0008006" key="3">
    <source>
        <dbReference type="Google" id="ProtNLM"/>
    </source>
</evidence>
<dbReference type="EMBL" id="KV417819">
    <property type="protein sequence ID" value="KZP05772.1"/>
    <property type="molecule type" value="Genomic_DNA"/>
</dbReference>
<reference evidence="1 2" key="1">
    <citation type="journal article" date="2016" name="Mol. Biol. Evol.">
        <title>Comparative Genomics of Early-Diverging Mushroom-Forming Fungi Provides Insights into the Origins of Lignocellulose Decay Capabilities.</title>
        <authorList>
            <person name="Nagy L.G."/>
            <person name="Riley R."/>
            <person name="Tritt A."/>
            <person name="Adam C."/>
            <person name="Daum C."/>
            <person name="Floudas D."/>
            <person name="Sun H."/>
            <person name="Yadav J.S."/>
            <person name="Pangilinan J."/>
            <person name="Larsson K.H."/>
            <person name="Matsuura K."/>
            <person name="Barry K."/>
            <person name="Labutti K."/>
            <person name="Kuo R."/>
            <person name="Ohm R.A."/>
            <person name="Bhattacharya S.S."/>
            <person name="Shirouzu T."/>
            <person name="Yoshinaga Y."/>
            <person name="Martin F.M."/>
            <person name="Grigoriev I.V."/>
            <person name="Hibbett D.S."/>
        </authorList>
    </citation>
    <scope>NUCLEOTIDE SEQUENCE [LARGE SCALE GENOMIC DNA]</scope>
    <source>
        <strain evidence="1 2">CBS 109695</strain>
    </source>
</reference>
<name>A0A167W799_9AGAM</name>
<sequence>MALPPGIPTLEHMVSKELHRFDQVFVSAELSDYIIKCDTLKHRPPRSDHYPIVTTIDLDIAKMLPPLSHNFRATDWPEFRKELQQKMDRLVLHDPKDITEFETLLDDVMEAILTTIELNVPRTRPSAYMKRWWPKELTQMRTHTRALGKKSFLARLSDPTHAIHEEH</sequence>
<accession>A0A167W799</accession>
<gene>
    <name evidence="1" type="ORF">FIBSPDRAFT_765435</name>
</gene>
<proteinExistence type="predicted"/>
<dbReference type="STRING" id="436010.A0A167W799"/>
<evidence type="ECO:0000313" key="2">
    <source>
        <dbReference type="Proteomes" id="UP000076532"/>
    </source>
</evidence>
<dbReference type="SUPFAM" id="SSF56219">
    <property type="entry name" value="DNase I-like"/>
    <property type="match status" value="1"/>
</dbReference>
<organism evidence="1 2">
    <name type="scientific">Athelia psychrophila</name>
    <dbReference type="NCBI Taxonomy" id="1759441"/>
    <lineage>
        <taxon>Eukaryota</taxon>
        <taxon>Fungi</taxon>
        <taxon>Dikarya</taxon>
        <taxon>Basidiomycota</taxon>
        <taxon>Agaricomycotina</taxon>
        <taxon>Agaricomycetes</taxon>
        <taxon>Agaricomycetidae</taxon>
        <taxon>Atheliales</taxon>
        <taxon>Atheliaceae</taxon>
        <taxon>Athelia</taxon>
    </lineage>
</organism>
<dbReference type="Proteomes" id="UP000076532">
    <property type="component" value="Unassembled WGS sequence"/>
</dbReference>